<dbReference type="InterPro" id="IPR029017">
    <property type="entry name" value="Enolase-like_N"/>
</dbReference>
<feature type="domain" description="Enolase C-terminal" evidence="4">
    <location>
        <begin position="149"/>
        <end position="362"/>
    </location>
</feature>
<dbReference type="InterPro" id="IPR029065">
    <property type="entry name" value="Enolase_C-like"/>
</dbReference>
<feature type="domain" description="Mandelate racemase/muconate lactonizing enzyme N-terminal" evidence="3">
    <location>
        <begin position="33"/>
        <end position="126"/>
    </location>
</feature>
<dbReference type="EMBL" id="JAPQES010000004">
    <property type="protein sequence ID" value="MCY6371624.1"/>
    <property type="molecule type" value="Genomic_DNA"/>
</dbReference>
<protein>
    <submittedName>
        <fullName evidence="5">Mandelate racemase/muconate lactonizing enzyme family protein</fullName>
    </submittedName>
</protein>
<dbReference type="InterPro" id="IPR034593">
    <property type="entry name" value="DgoD-like"/>
</dbReference>
<dbReference type="SUPFAM" id="SSF54826">
    <property type="entry name" value="Enolase N-terminal domain-like"/>
    <property type="match status" value="1"/>
</dbReference>
<dbReference type="RefSeq" id="WP_268050478.1">
    <property type="nucleotide sequence ID" value="NZ_JAPQES010000004.1"/>
</dbReference>
<dbReference type="Pfam" id="PF13378">
    <property type="entry name" value="MR_MLE_C"/>
    <property type="match status" value="1"/>
</dbReference>
<evidence type="ECO:0000259" key="3">
    <source>
        <dbReference type="Pfam" id="PF02746"/>
    </source>
</evidence>
<dbReference type="PANTHER" id="PTHR48080:SF2">
    <property type="entry name" value="D-GALACTONATE DEHYDRATASE"/>
    <property type="match status" value="1"/>
</dbReference>
<dbReference type="PANTHER" id="PTHR48080">
    <property type="entry name" value="D-GALACTONATE DEHYDRATASE-RELATED"/>
    <property type="match status" value="1"/>
</dbReference>
<gene>
    <name evidence="5" type="ORF">OXH55_13325</name>
</gene>
<dbReference type="Gene3D" id="3.20.20.120">
    <property type="entry name" value="Enolase-like C-terminal domain"/>
    <property type="match status" value="1"/>
</dbReference>
<proteinExistence type="predicted"/>
<keyword evidence="6" id="KW-1185">Reference proteome</keyword>
<evidence type="ECO:0000259" key="4">
    <source>
        <dbReference type="Pfam" id="PF13378"/>
    </source>
</evidence>
<reference evidence="5" key="1">
    <citation type="submission" date="2022-12" db="EMBL/GenBank/DDBJ databases">
        <authorList>
            <person name="Wang J."/>
        </authorList>
    </citation>
    <scope>NUCLEOTIDE SEQUENCE</scope>
    <source>
        <strain evidence="5">HY-42-06</strain>
    </source>
</reference>
<dbReference type="InterPro" id="IPR013341">
    <property type="entry name" value="Mandelate_racemase_N_dom"/>
</dbReference>
<dbReference type="InterPro" id="IPR036849">
    <property type="entry name" value="Enolase-like_C_sf"/>
</dbReference>
<dbReference type="Gene3D" id="3.30.390.10">
    <property type="entry name" value="Enolase-like, N-terminal domain"/>
    <property type="match status" value="1"/>
</dbReference>
<keyword evidence="2" id="KW-0456">Lyase</keyword>
<evidence type="ECO:0000313" key="5">
    <source>
        <dbReference type="EMBL" id="MCY6371624.1"/>
    </source>
</evidence>
<dbReference type="Proteomes" id="UP001079657">
    <property type="component" value="Unassembled WGS sequence"/>
</dbReference>
<keyword evidence="1" id="KW-0479">Metal-binding</keyword>
<comment type="caution">
    <text evidence="5">The sequence shown here is derived from an EMBL/GenBank/DDBJ whole genome shotgun (WGS) entry which is preliminary data.</text>
</comment>
<dbReference type="SUPFAM" id="SSF51604">
    <property type="entry name" value="Enolase C-terminal domain-like"/>
    <property type="match status" value="1"/>
</dbReference>
<accession>A0ABT4CUJ5</accession>
<name>A0ABT4CUJ5_9CLOT</name>
<organism evidence="5 6">
    <name type="scientific">Clostridium ganghwense</name>
    <dbReference type="NCBI Taxonomy" id="312089"/>
    <lineage>
        <taxon>Bacteria</taxon>
        <taxon>Bacillati</taxon>
        <taxon>Bacillota</taxon>
        <taxon>Clostridia</taxon>
        <taxon>Eubacteriales</taxon>
        <taxon>Clostridiaceae</taxon>
        <taxon>Clostridium</taxon>
    </lineage>
</organism>
<evidence type="ECO:0000256" key="2">
    <source>
        <dbReference type="ARBA" id="ARBA00023239"/>
    </source>
</evidence>
<evidence type="ECO:0000256" key="1">
    <source>
        <dbReference type="ARBA" id="ARBA00022723"/>
    </source>
</evidence>
<sequence>MKPLEISKIEVFITGDEKQERPRWAKYLEEIFTTNTIVRITTKDGYIGIGGTITYTENHFDKSIGETIRLYVPNLIGKSALNTEKIWSWMSKRPTVIAKPAMSVIDIALWDLRAKYAGMPLYQMLGGARDKILSYASTPLLDSNQEYMEFIDRCIAEGFRAIKIHPYAVFKDDYPLVKEIQKKYRDSGIRFSFDPDQQYSREEAYKMAKLLEEYDWDWFEAPLPDTDLEGYVNLKKKTNIPISCGGNHYLSLAEIQHGIKLGAWTDIRVDTTVCGGITPMRKLVALAEANNMRIEIQSWGMTLTQAANLHIMLSTNACTYFEQAYPYKPFEVGALDVIRTDENGYVHAPEGNGLGVRMDWDAIENITIEKFEYK</sequence>
<dbReference type="CDD" id="cd03316">
    <property type="entry name" value="MR_like"/>
    <property type="match status" value="1"/>
</dbReference>
<evidence type="ECO:0000313" key="6">
    <source>
        <dbReference type="Proteomes" id="UP001079657"/>
    </source>
</evidence>
<dbReference type="Pfam" id="PF02746">
    <property type="entry name" value="MR_MLE_N"/>
    <property type="match status" value="1"/>
</dbReference>